<dbReference type="InterPro" id="IPR011042">
    <property type="entry name" value="6-blade_b-propeller_TolB-like"/>
</dbReference>
<protein>
    <recommendedName>
        <fullName evidence="4">DUF11 domain-containing protein</fullName>
    </recommendedName>
</protein>
<dbReference type="Pfam" id="PF07676">
    <property type="entry name" value="PD40"/>
    <property type="match status" value="4"/>
</dbReference>
<sequence>MIGTTGPGGRARPARLAAAVVLVLASLAAGSAQGAPGPGPGTGGTRADQQGRIAYAGTGHRSLGRVADPQHSDPLFGAGPAHFDRQASGRGDLLAFTSLRDEPHPQVYLRDAGGAVHRLTTGRDAAHPRLTPDGRAVVFDSAEPGGPGGGTQRDLWLVRTDGSGLTRLTDTPGAEISPTVSPDGSRLAFTGDAGVLGGWRIFVRELSGGAPRAVTDPLAGNATQPVWNPAGDPAHRDLVAYTLDPPQLTYGTGRADGSSGTDRDKVAGTDAGMGAGTGAPPRVATTPDAAANTPDAAGDGSVDDAPVPLNPRLRVTDGDGDDQPLLGGEQAGWRTRSADWLPGGDAVLFVSPDHTCTCDTTYDLVHRATAHAEETAETVLSENRAVDWPTWLGGARDGSVVVTRTTADGPHTATLQDMRADGTDPRDLGLPVLREDPAADTATDPAADPLFRPAPGYDPWTERQNYTPDGRRIVVTRFEDTEAGRIERIWLADADGADPHVLPLDGRGPLDRDTDPTFSPDGTRLAFTRVPPGDGVPGAGPSRVLIAQAATGRIIGTVEPPAGQYGNDAQPTWSPDGTRIAFTRDATVDGAGGNKHVWTAQVTALDRQQDLSATVCPGSCQVIDDSPAFSPDGTRVAFNRKDGAGRVNERNGVLIASPTGDGCRVVLPAGQDAADACTRELPDTTATGPFQPRDVAWSADGGHLVLSARRTVAANSPEGLLLLDLADGTLTPLDSGLPGRQKEPAFQQFVDLAVAAPAALPPVEVGKATAVTVTVTDRGPSPSPGTTLTVDPPSGVRVDGLTAPVGRCDTAALRCDLGVLAPGSSVRVTVRITGVVEGGQRIGWSAGGAVLDPEPGDNTARTLVPVGAAPPPPVDPPPADPPPPEPVAGPAVAVGAQPDPGYVGGRVVVTYTVRNGRDALATGLRLRLGLPAGIPRDRLPAGCADGQCALGDLAPGDSHVVRVVLRPDRAVGKAAVTARLTTTGTDADPGDNTARASLRVLAPRIVAVPPIGEPGFVTSVRGVDFPPGAPVRFTWKPGITAAAAPTTAARNGRFAGQLLILAKDQTGKRTITAKGPGFGPVTTPFLVVSGTIGPPDEVTRR</sequence>
<accession>A0A919G7X0</accession>
<feature type="domain" description="DUF11" evidence="4">
    <location>
        <begin position="751"/>
        <end position="862"/>
    </location>
</feature>
<dbReference type="Pfam" id="PF01345">
    <property type="entry name" value="DUF11"/>
    <property type="match status" value="2"/>
</dbReference>
<feature type="region of interest" description="Disordered" evidence="2">
    <location>
        <begin position="439"/>
        <end position="465"/>
    </location>
</feature>
<feature type="region of interest" description="Disordered" evidence="2">
    <location>
        <begin position="847"/>
        <end position="890"/>
    </location>
</feature>
<evidence type="ECO:0000313" key="6">
    <source>
        <dbReference type="Proteomes" id="UP000603708"/>
    </source>
</evidence>
<name>A0A919G7X0_9ACTN</name>
<keyword evidence="3" id="KW-0732">Signal</keyword>
<dbReference type="SUPFAM" id="SSF69304">
    <property type="entry name" value="Tricorn protease N-terminal domain"/>
    <property type="match status" value="1"/>
</dbReference>
<reference evidence="5" key="2">
    <citation type="submission" date="2020-09" db="EMBL/GenBank/DDBJ databases">
        <authorList>
            <person name="Sun Q."/>
            <person name="Ohkuma M."/>
        </authorList>
    </citation>
    <scope>NUCLEOTIDE SEQUENCE</scope>
    <source>
        <strain evidence="5">JCM 5069</strain>
    </source>
</reference>
<dbReference type="AlphaFoldDB" id="A0A919G7X0"/>
<dbReference type="SUPFAM" id="SSF82171">
    <property type="entry name" value="DPP6 N-terminal domain-like"/>
    <property type="match status" value="1"/>
</dbReference>
<evidence type="ECO:0000256" key="3">
    <source>
        <dbReference type="SAM" id="SignalP"/>
    </source>
</evidence>
<dbReference type="EMBL" id="BNCD01000008">
    <property type="protein sequence ID" value="GHH79066.1"/>
    <property type="molecule type" value="Genomic_DNA"/>
</dbReference>
<feature type="compositionally biased region" description="Low complexity" evidence="2">
    <location>
        <begin position="284"/>
        <end position="300"/>
    </location>
</feature>
<feature type="region of interest" description="Disordered" evidence="2">
    <location>
        <begin position="502"/>
        <end position="521"/>
    </location>
</feature>
<feature type="compositionally biased region" description="Low complexity" evidence="2">
    <location>
        <begin position="439"/>
        <end position="449"/>
    </location>
</feature>
<feature type="signal peptide" evidence="3">
    <location>
        <begin position="1"/>
        <end position="34"/>
    </location>
</feature>
<evidence type="ECO:0000256" key="2">
    <source>
        <dbReference type="SAM" id="MobiDB-lite"/>
    </source>
</evidence>
<dbReference type="Gene3D" id="2.120.10.30">
    <property type="entry name" value="TolB, C-terminal domain"/>
    <property type="match status" value="2"/>
</dbReference>
<feature type="chain" id="PRO_5037387263" description="DUF11 domain-containing protein" evidence="3">
    <location>
        <begin position="35"/>
        <end position="1101"/>
    </location>
</feature>
<dbReference type="Proteomes" id="UP000603708">
    <property type="component" value="Unassembled WGS sequence"/>
</dbReference>
<reference evidence="5" key="1">
    <citation type="journal article" date="2014" name="Int. J. Syst. Evol. Microbiol.">
        <title>Complete genome sequence of Corynebacterium casei LMG S-19264T (=DSM 44701T), isolated from a smear-ripened cheese.</title>
        <authorList>
            <consortium name="US DOE Joint Genome Institute (JGI-PGF)"/>
            <person name="Walter F."/>
            <person name="Albersmeier A."/>
            <person name="Kalinowski J."/>
            <person name="Ruckert C."/>
        </authorList>
    </citation>
    <scope>NUCLEOTIDE SEQUENCE</scope>
    <source>
        <strain evidence="5">JCM 5069</strain>
    </source>
</reference>
<feature type="domain" description="DUF11" evidence="4">
    <location>
        <begin position="899"/>
        <end position="997"/>
    </location>
</feature>
<feature type="compositionally biased region" description="Pro residues" evidence="2">
    <location>
        <begin position="868"/>
        <end position="887"/>
    </location>
</feature>
<feature type="region of interest" description="Disordered" evidence="2">
    <location>
        <begin position="249"/>
        <end position="306"/>
    </location>
</feature>
<evidence type="ECO:0000313" key="5">
    <source>
        <dbReference type="EMBL" id="GHH79066.1"/>
    </source>
</evidence>
<evidence type="ECO:0000259" key="4">
    <source>
        <dbReference type="Pfam" id="PF01345"/>
    </source>
</evidence>
<comment type="similarity">
    <text evidence="1">Belongs to the TolB family.</text>
</comment>
<dbReference type="InterPro" id="IPR011659">
    <property type="entry name" value="WD40"/>
</dbReference>
<dbReference type="RefSeq" id="WP_229924656.1">
    <property type="nucleotide sequence ID" value="NZ_BNCD01000008.1"/>
</dbReference>
<proteinExistence type="inferred from homology"/>
<dbReference type="InterPro" id="IPR001434">
    <property type="entry name" value="OmcB-like_DUF11"/>
</dbReference>
<organism evidence="5 6">
    <name type="scientific">Streptomyces sulfonofaciens</name>
    <dbReference type="NCBI Taxonomy" id="68272"/>
    <lineage>
        <taxon>Bacteria</taxon>
        <taxon>Bacillati</taxon>
        <taxon>Actinomycetota</taxon>
        <taxon>Actinomycetes</taxon>
        <taxon>Kitasatosporales</taxon>
        <taxon>Streptomycetaceae</taxon>
        <taxon>Streptomyces</taxon>
    </lineage>
</organism>
<keyword evidence="6" id="KW-1185">Reference proteome</keyword>
<dbReference type="PANTHER" id="PTHR36842">
    <property type="entry name" value="PROTEIN TOLB HOMOLOG"/>
    <property type="match status" value="1"/>
</dbReference>
<comment type="caution">
    <text evidence="5">The sequence shown here is derived from an EMBL/GenBank/DDBJ whole genome shotgun (WGS) entry which is preliminary data.</text>
</comment>
<dbReference type="PANTHER" id="PTHR36842:SF1">
    <property type="entry name" value="PROTEIN TOLB"/>
    <property type="match status" value="1"/>
</dbReference>
<gene>
    <name evidence="5" type="ORF">GCM10018793_30840</name>
</gene>
<evidence type="ECO:0000256" key="1">
    <source>
        <dbReference type="ARBA" id="ARBA00009820"/>
    </source>
</evidence>